<keyword evidence="15" id="KW-0482">Metalloprotease</keyword>
<evidence type="ECO:0000256" key="20">
    <source>
        <dbReference type="ARBA" id="ARBA00033328"/>
    </source>
</evidence>
<keyword evidence="16" id="KW-0865">Zymogen</keyword>
<dbReference type="Pfam" id="PF04389">
    <property type="entry name" value="Peptidase_M28"/>
    <property type="match status" value="1"/>
</dbReference>
<dbReference type="Gene3D" id="3.50.30.30">
    <property type="match status" value="1"/>
</dbReference>
<evidence type="ECO:0000256" key="11">
    <source>
        <dbReference type="ARBA" id="ARBA00022801"/>
    </source>
</evidence>
<evidence type="ECO:0000256" key="5">
    <source>
        <dbReference type="ARBA" id="ARBA00014116"/>
    </source>
</evidence>
<keyword evidence="11" id="KW-0378">Hydrolase</keyword>
<proteinExistence type="predicted"/>
<sequence>MKYLENSGMKKLRLLLILLVLNTFCTSAQNADSVMIKRFFDNALQSDVSYNNLKELCEYAPGRLAGLPAMDSAMKYSLELMKSMPFDTVYIQPCMVRQWLPGEDTSWYSPDGKAKFPLTVDVLGGSVATPENGINAQVVIFNSIEEMKKADPATVKGKIVYFNRPMNQTYYNTFRAYGENASMRVIGADEASKMGAVAVLIRSLCTEIDDFPHTGIMRYKTSEVKIPGFAVSTKDALELDSALVVNPQMKIFLESTCKELPEKEQGNVIGEIRGTVHPERIITVGGHLDSWYNSAGAHDDGGGCMQSLEVARLFFETGYKPQNTLRVVFFIDEEMDQRGGKKYAAEAKAQGEKHVFALESDHGMALPTGFSVDSAVLAKVLLWKDLLEPYGFKEIEKGYGGVDISFLKALGVPLCGLVTDSQRYFEYHHSANDTFDKIVRRELQLGAAGMASLIYLVDKYGVE</sequence>
<dbReference type="GO" id="GO:0005576">
    <property type="term" value="C:extracellular region"/>
    <property type="evidence" value="ECO:0007669"/>
    <property type="project" value="UniProtKB-SubCell"/>
</dbReference>
<keyword evidence="9" id="KW-0479">Metal-binding</keyword>
<dbReference type="GO" id="GO:0004180">
    <property type="term" value="F:carboxypeptidase activity"/>
    <property type="evidence" value="ECO:0007669"/>
    <property type="project" value="UniProtKB-KW"/>
</dbReference>
<keyword evidence="12" id="KW-0256">Endoplasmic reticulum</keyword>
<protein>
    <recommendedName>
        <fullName evidence="5">Carboxypeptidase Q</fullName>
    </recommendedName>
    <alternativeName>
        <fullName evidence="20">Plasma glutamate carboxypeptidase</fullName>
    </alternativeName>
</protein>
<evidence type="ECO:0000256" key="13">
    <source>
        <dbReference type="ARBA" id="ARBA00022833"/>
    </source>
</evidence>
<evidence type="ECO:0000256" key="3">
    <source>
        <dbReference type="ARBA" id="ARBA00004555"/>
    </source>
</evidence>
<evidence type="ECO:0000259" key="21">
    <source>
        <dbReference type="Pfam" id="PF04389"/>
    </source>
</evidence>
<keyword evidence="13" id="KW-0862">Zinc</keyword>
<dbReference type="GO" id="GO:0046872">
    <property type="term" value="F:metal ion binding"/>
    <property type="evidence" value="ECO:0007669"/>
    <property type="project" value="UniProtKB-KW"/>
</dbReference>
<comment type="subcellular location">
    <subcellularLocation>
        <location evidence="1">Endoplasmic reticulum</location>
    </subcellularLocation>
    <subcellularLocation>
        <location evidence="3">Golgi apparatus</location>
    </subcellularLocation>
    <subcellularLocation>
        <location evidence="2">Lysosome</location>
    </subcellularLocation>
    <subcellularLocation>
        <location evidence="4">Secreted</location>
    </subcellularLocation>
</comment>
<dbReference type="GO" id="GO:0005794">
    <property type="term" value="C:Golgi apparatus"/>
    <property type="evidence" value="ECO:0007669"/>
    <property type="project" value="UniProtKB-SubCell"/>
</dbReference>
<dbReference type="GO" id="GO:0005764">
    <property type="term" value="C:lysosome"/>
    <property type="evidence" value="ECO:0007669"/>
    <property type="project" value="UniProtKB-SubCell"/>
</dbReference>
<comment type="subunit">
    <text evidence="19">Homodimer. The monomeric form is inactive while the homodimer is active.</text>
</comment>
<feature type="domain" description="Peptidase M28" evidence="21">
    <location>
        <begin position="267"/>
        <end position="447"/>
    </location>
</feature>
<organism evidence="22">
    <name type="scientific">bioreactor metagenome</name>
    <dbReference type="NCBI Taxonomy" id="1076179"/>
    <lineage>
        <taxon>unclassified sequences</taxon>
        <taxon>metagenomes</taxon>
        <taxon>ecological metagenomes</taxon>
    </lineage>
</organism>
<keyword evidence="7" id="KW-0121">Carboxypeptidase</keyword>
<dbReference type="AlphaFoldDB" id="A0A644XC37"/>
<evidence type="ECO:0000256" key="6">
    <source>
        <dbReference type="ARBA" id="ARBA00022525"/>
    </source>
</evidence>
<evidence type="ECO:0000256" key="2">
    <source>
        <dbReference type="ARBA" id="ARBA00004371"/>
    </source>
</evidence>
<evidence type="ECO:0000256" key="15">
    <source>
        <dbReference type="ARBA" id="ARBA00023049"/>
    </source>
</evidence>
<evidence type="ECO:0000256" key="9">
    <source>
        <dbReference type="ARBA" id="ARBA00022723"/>
    </source>
</evidence>
<evidence type="ECO:0000256" key="17">
    <source>
        <dbReference type="ARBA" id="ARBA00023180"/>
    </source>
</evidence>
<dbReference type="InterPro" id="IPR039866">
    <property type="entry name" value="CPQ"/>
</dbReference>
<dbReference type="EMBL" id="VSSQ01002107">
    <property type="protein sequence ID" value="MPM13348.1"/>
    <property type="molecule type" value="Genomic_DNA"/>
</dbReference>
<comment type="caution">
    <text evidence="22">The sequence shown here is derived from an EMBL/GenBank/DDBJ whole genome shotgun (WGS) entry which is preliminary data.</text>
</comment>
<evidence type="ECO:0000256" key="14">
    <source>
        <dbReference type="ARBA" id="ARBA00023034"/>
    </source>
</evidence>
<dbReference type="GO" id="GO:0006508">
    <property type="term" value="P:proteolysis"/>
    <property type="evidence" value="ECO:0007669"/>
    <property type="project" value="UniProtKB-KW"/>
</dbReference>
<keyword evidence="10" id="KW-0732">Signal</keyword>
<evidence type="ECO:0000256" key="18">
    <source>
        <dbReference type="ARBA" id="ARBA00023228"/>
    </source>
</evidence>
<evidence type="ECO:0000256" key="8">
    <source>
        <dbReference type="ARBA" id="ARBA00022670"/>
    </source>
</evidence>
<evidence type="ECO:0000256" key="1">
    <source>
        <dbReference type="ARBA" id="ARBA00004240"/>
    </source>
</evidence>
<evidence type="ECO:0000256" key="19">
    <source>
        <dbReference type="ARBA" id="ARBA00025833"/>
    </source>
</evidence>
<evidence type="ECO:0000256" key="4">
    <source>
        <dbReference type="ARBA" id="ARBA00004613"/>
    </source>
</evidence>
<dbReference type="PANTHER" id="PTHR12053:SF3">
    <property type="entry name" value="CARBOXYPEPTIDASE Q"/>
    <property type="match status" value="1"/>
</dbReference>
<keyword evidence="18" id="KW-0458">Lysosome</keyword>
<evidence type="ECO:0000313" key="22">
    <source>
        <dbReference type="EMBL" id="MPM13348.1"/>
    </source>
</evidence>
<accession>A0A644XC37</accession>
<keyword evidence="17" id="KW-0325">Glycoprotein</keyword>
<name>A0A644XC37_9ZZZZ</name>
<dbReference type="SUPFAM" id="SSF53187">
    <property type="entry name" value="Zn-dependent exopeptidases"/>
    <property type="match status" value="1"/>
</dbReference>
<dbReference type="InterPro" id="IPR007484">
    <property type="entry name" value="Peptidase_M28"/>
</dbReference>
<keyword evidence="6" id="KW-0964">Secreted</keyword>
<dbReference type="GO" id="GO:0005783">
    <property type="term" value="C:endoplasmic reticulum"/>
    <property type="evidence" value="ECO:0007669"/>
    <property type="project" value="UniProtKB-SubCell"/>
</dbReference>
<evidence type="ECO:0000256" key="7">
    <source>
        <dbReference type="ARBA" id="ARBA00022645"/>
    </source>
</evidence>
<reference evidence="22" key="1">
    <citation type="submission" date="2019-08" db="EMBL/GenBank/DDBJ databases">
        <authorList>
            <person name="Kucharzyk K."/>
            <person name="Murdoch R.W."/>
            <person name="Higgins S."/>
            <person name="Loffler F."/>
        </authorList>
    </citation>
    <scope>NUCLEOTIDE SEQUENCE</scope>
</reference>
<dbReference type="GO" id="GO:0070573">
    <property type="term" value="F:metallodipeptidase activity"/>
    <property type="evidence" value="ECO:0007669"/>
    <property type="project" value="InterPro"/>
</dbReference>
<dbReference type="PANTHER" id="PTHR12053">
    <property type="entry name" value="PROTEASE FAMILY M28 PLASMA GLUTAMATE CARBOXYPEPTIDASE-RELATED"/>
    <property type="match status" value="1"/>
</dbReference>
<keyword evidence="14" id="KW-0333">Golgi apparatus</keyword>
<gene>
    <name evidence="22" type="ORF">SDC9_59705</name>
</gene>
<evidence type="ECO:0000256" key="16">
    <source>
        <dbReference type="ARBA" id="ARBA00023145"/>
    </source>
</evidence>
<evidence type="ECO:0000256" key="10">
    <source>
        <dbReference type="ARBA" id="ARBA00022729"/>
    </source>
</evidence>
<evidence type="ECO:0000256" key="12">
    <source>
        <dbReference type="ARBA" id="ARBA00022824"/>
    </source>
</evidence>
<keyword evidence="8" id="KW-0645">Protease</keyword>
<dbReference type="Gene3D" id="3.40.630.10">
    <property type="entry name" value="Zn peptidases"/>
    <property type="match status" value="1"/>
</dbReference>